<evidence type="ECO:0000259" key="6">
    <source>
        <dbReference type="Pfam" id="PF08100"/>
    </source>
</evidence>
<keyword evidence="2" id="KW-0808">Transferase</keyword>
<dbReference type="Pfam" id="PF00891">
    <property type="entry name" value="Methyltransf_2"/>
    <property type="match status" value="1"/>
</dbReference>
<dbReference type="GO" id="GO:0032259">
    <property type="term" value="P:methylation"/>
    <property type="evidence" value="ECO:0007669"/>
    <property type="project" value="UniProtKB-KW"/>
</dbReference>
<dbReference type="Pfam" id="PF08100">
    <property type="entry name" value="Dimerisation"/>
    <property type="match status" value="1"/>
</dbReference>
<evidence type="ECO:0000256" key="2">
    <source>
        <dbReference type="ARBA" id="ARBA00022679"/>
    </source>
</evidence>
<dbReference type="Gene3D" id="1.10.10.10">
    <property type="entry name" value="Winged helix-like DNA-binding domain superfamily/Winged helix DNA-binding domain"/>
    <property type="match status" value="1"/>
</dbReference>
<dbReference type="PANTHER" id="PTHR11746">
    <property type="entry name" value="O-METHYLTRANSFERASE"/>
    <property type="match status" value="1"/>
</dbReference>
<dbReference type="SUPFAM" id="SSF53335">
    <property type="entry name" value="S-adenosyl-L-methionine-dependent methyltransferases"/>
    <property type="match status" value="1"/>
</dbReference>
<evidence type="ECO:0000313" key="8">
    <source>
        <dbReference type="Proteomes" id="UP000266841"/>
    </source>
</evidence>
<reference evidence="7 8" key="1">
    <citation type="journal article" date="2012" name="Genome Biol.">
        <title>Genome and low-iron response of an oceanic diatom adapted to chronic iron limitation.</title>
        <authorList>
            <person name="Lommer M."/>
            <person name="Specht M."/>
            <person name="Roy A.S."/>
            <person name="Kraemer L."/>
            <person name="Andreson R."/>
            <person name="Gutowska M.A."/>
            <person name="Wolf J."/>
            <person name="Bergner S.V."/>
            <person name="Schilhabel M.B."/>
            <person name="Klostermeier U.C."/>
            <person name="Beiko R.G."/>
            <person name="Rosenstiel P."/>
            <person name="Hippler M."/>
            <person name="Laroche J."/>
        </authorList>
    </citation>
    <scope>NUCLEOTIDE SEQUENCE [LARGE SCALE GENOMIC DNA]</scope>
    <source>
        <strain evidence="7 8">CCMP1005</strain>
    </source>
</reference>
<dbReference type="InterPro" id="IPR001077">
    <property type="entry name" value="COMT_C"/>
</dbReference>
<name>K0TP33_THAOC</name>
<organism evidence="7 8">
    <name type="scientific">Thalassiosira oceanica</name>
    <name type="common">Marine diatom</name>
    <dbReference type="NCBI Taxonomy" id="159749"/>
    <lineage>
        <taxon>Eukaryota</taxon>
        <taxon>Sar</taxon>
        <taxon>Stramenopiles</taxon>
        <taxon>Ochrophyta</taxon>
        <taxon>Bacillariophyta</taxon>
        <taxon>Coscinodiscophyceae</taxon>
        <taxon>Thalassiosirophycidae</taxon>
        <taxon>Thalassiosirales</taxon>
        <taxon>Thalassiosiraceae</taxon>
        <taxon>Thalassiosira</taxon>
    </lineage>
</organism>
<dbReference type="InterPro" id="IPR016461">
    <property type="entry name" value="COMT-like"/>
</dbReference>
<dbReference type="InterPro" id="IPR012967">
    <property type="entry name" value="COMT_dimerisation"/>
</dbReference>
<gene>
    <name evidence="7" type="ORF">THAOC_00544</name>
</gene>
<keyword evidence="8" id="KW-1185">Reference proteome</keyword>
<feature type="domain" description="O-methyltransferase C-terminal" evidence="5">
    <location>
        <begin position="187"/>
        <end position="387"/>
    </location>
</feature>
<evidence type="ECO:0000313" key="7">
    <source>
        <dbReference type="EMBL" id="EJK77611.1"/>
    </source>
</evidence>
<proteinExistence type="predicted"/>
<dbReference type="eggNOG" id="KOG3178">
    <property type="taxonomic scope" value="Eukaryota"/>
</dbReference>
<dbReference type="InterPro" id="IPR036390">
    <property type="entry name" value="WH_DNA-bd_sf"/>
</dbReference>
<comment type="caution">
    <text evidence="7">The sequence shown here is derived from an EMBL/GenBank/DDBJ whole genome shotgun (WGS) entry which is preliminary data.</text>
</comment>
<evidence type="ECO:0000259" key="5">
    <source>
        <dbReference type="Pfam" id="PF00891"/>
    </source>
</evidence>
<dbReference type="PROSITE" id="PS51683">
    <property type="entry name" value="SAM_OMT_II"/>
    <property type="match status" value="1"/>
</dbReference>
<dbReference type="GO" id="GO:0046983">
    <property type="term" value="F:protein dimerization activity"/>
    <property type="evidence" value="ECO:0007669"/>
    <property type="project" value="InterPro"/>
</dbReference>
<keyword evidence="1" id="KW-0489">Methyltransferase</keyword>
<accession>K0TP33</accession>
<dbReference type="OrthoDB" id="46362at2759"/>
<dbReference type="InterPro" id="IPR036388">
    <property type="entry name" value="WH-like_DNA-bd_sf"/>
</dbReference>
<protein>
    <submittedName>
        <fullName evidence="7">Uncharacterized protein</fullName>
    </submittedName>
</protein>
<dbReference type="AlphaFoldDB" id="K0TP33"/>
<dbReference type="SUPFAM" id="SSF46785">
    <property type="entry name" value="Winged helix' DNA-binding domain"/>
    <property type="match status" value="1"/>
</dbReference>
<dbReference type="InterPro" id="IPR029063">
    <property type="entry name" value="SAM-dependent_MTases_sf"/>
</dbReference>
<sequence>MRILTAMIPSHAFACCEATSRRRNWTTKVPPLRSMPEHQSAAQDPMSSAEHELMKLAQSHFVAQSLRAVLLIGLFDVLSCEEPLTVNEMISRLPSPSADPTPTPNTPRAKINRDGLHRCLRLLCTAGVTRETGKGAQDVESAYSLTEMGSTLQTSSSMSSLAWHWTEPSLWKSWAALPEYISGVDERPPFDQANLMSASDYYSSSPESRRHRNAVAKWASGMELPAILDSWKQTEILPDLNGKVICDVGGGYGEAAIAMKRAFGNLRKCFCLDLVEVINDAPDVEGVDLIAGDMFDSTTIPECDVILTKHVLCDFDDDDVVTALVSFKEALLDDGRVVIADAVLPNDENLNEWSPTVSFDVCLSLTGRRAERSKREWSRLAKMAGFEVIGSFSTSAVTVDLLRRLTSMRHLLASTVNSSFDILSCDDWNDGSSRKSLTDHAGAGGTWTLPCDDRALFLNADVLGAQGIDRQLAVQACSKKLRYYPFFDPSEGARVNAKQLMLFWTSDNVTGLAKRGGEQQDLRDSSEGLGPLSRLSRPGPLLLVTQDMPKTMQNKSLVFFGMVCLFGKLAECGGSSTHPTRRLVAQSATYNPTYEAPACLGVGSSCDSGALVMGVKSFELNYPNTLYSTCADTSESVYQQDEYINSVAVRSKDGGVMRAGNPLELVVDVNTATSVTGRGREDAKQTLHVFYASEHY</sequence>
<feature type="compositionally biased region" description="Basic and acidic residues" evidence="4">
    <location>
        <begin position="515"/>
        <end position="526"/>
    </location>
</feature>
<evidence type="ECO:0000256" key="1">
    <source>
        <dbReference type="ARBA" id="ARBA00022603"/>
    </source>
</evidence>
<feature type="non-terminal residue" evidence="7">
    <location>
        <position position="696"/>
    </location>
</feature>
<evidence type="ECO:0000256" key="3">
    <source>
        <dbReference type="ARBA" id="ARBA00022691"/>
    </source>
</evidence>
<feature type="region of interest" description="Disordered" evidence="4">
    <location>
        <begin position="28"/>
        <end position="47"/>
    </location>
</feature>
<evidence type="ECO:0000256" key="4">
    <source>
        <dbReference type="SAM" id="MobiDB-lite"/>
    </source>
</evidence>
<dbReference type="GO" id="GO:0008171">
    <property type="term" value="F:O-methyltransferase activity"/>
    <property type="evidence" value="ECO:0007669"/>
    <property type="project" value="InterPro"/>
</dbReference>
<feature type="region of interest" description="Disordered" evidence="4">
    <location>
        <begin position="515"/>
        <end position="534"/>
    </location>
</feature>
<dbReference type="Gene3D" id="3.40.50.150">
    <property type="entry name" value="Vaccinia Virus protein VP39"/>
    <property type="match status" value="1"/>
</dbReference>
<keyword evidence="3" id="KW-0949">S-adenosyl-L-methionine</keyword>
<dbReference type="Proteomes" id="UP000266841">
    <property type="component" value="Unassembled WGS sequence"/>
</dbReference>
<feature type="region of interest" description="Disordered" evidence="4">
    <location>
        <begin position="91"/>
        <end position="111"/>
    </location>
</feature>
<dbReference type="EMBL" id="AGNL01000637">
    <property type="protein sequence ID" value="EJK77611.1"/>
    <property type="molecule type" value="Genomic_DNA"/>
</dbReference>
<dbReference type="CDD" id="cd02440">
    <property type="entry name" value="AdoMet_MTases"/>
    <property type="match status" value="1"/>
</dbReference>
<feature type="domain" description="O-methyltransferase dimerisation" evidence="6">
    <location>
        <begin position="54"/>
        <end position="154"/>
    </location>
</feature>